<gene>
    <name evidence="1" type="ORF">J1605_017553</name>
</gene>
<reference evidence="1 2" key="1">
    <citation type="submission" date="2022-11" db="EMBL/GenBank/DDBJ databases">
        <title>Whole genome sequence of Eschrichtius robustus ER-17-0199.</title>
        <authorList>
            <person name="Bruniche-Olsen A."/>
            <person name="Black A.N."/>
            <person name="Fields C.J."/>
            <person name="Walden K."/>
            <person name="Dewoody J.A."/>
        </authorList>
    </citation>
    <scope>NUCLEOTIDE SEQUENCE [LARGE SCALE GENOMIC DNA]</scope>
    <source>
        <strain evidence="1">ER-17-0199</strain>
        <tissue evidence="1">Blubber</tissue>
    </source>
</reference>
<accession>A0AB34I1Z6</accession>
<dbReference type="EMBL" id="JAIQCJ010000254">
    <property type="protein sequence ID" value="KAJ8797325.1"/>
    <property type="molecule type" value="Genomic_DNA"/>
</dbReference>
<protein>
    <submittedName>
        <fullName evidence="1">Uncharacterized protein</fullName>
    </submittedName>
</protein>
<proteinExistence type="predicted"/>
<keyword evidence="2" id="KW-1185">Reference proteome</keyword>
<evidence type="ECO:0000313" key="1">
    <source>
        <dbReference type="EMBL" id="KAJ8797325.1"/>
    </source>
</evidence>
<comment type="caution">
    <text evidence="1">The sequence shown here is derived from an EMBL/GenBank/DDBJ whole genome shotgun (WGS) entry which is preliminary data.</text>
</comment>
<dbReference type="Proteomes" id="UP001159641">
    <property type="component" value="Unassembled WGS sequence"/>
</dbReference>
<evidence type="ECO:0000313" key="2">
    <source>
        <dbReference type="Proteomes" id="UP001159641"/>
    </source>
</evidence>
<sequence>MEGLTLSDAEQKYYSDLFSYCDSESTKKVAAHGRVLELFRAAQLPSDVVHQNSPYSKESPVPKRQQCRDSENLIWTLVVTVGQKMRLKIK</sequence>
<dbReference type="AlphaFoldDB" id="A0AB34I1Z6"/>
<name>A0AB34I1Z6_ESCRO</name>
<organism evidence="1 2">
    <name type="scientific">Eschrichtius robustus</name>
    <name type="common">California gray whale</name>
    <name type="synonym">Eschrichtius gibbosus</name>
    <dbReference type="NCBI Taxonomy" id="9764"/>
    <lineage>
        <taxon>Eukaryota</taxon>
        <taxon>Metazoa</taxon>
        <taxon>Chordata</taxon>
        <taxon>Craniata</taxon>
        <taxon>Vertebrata</taxon>
        <taxon>Euteleostomi</taxon>
        <taxon>Mammalia</taxon>
        <taxon>Eutheria</taxon>
        <taxon>Laurasiatheria</taxon>
        <taxon>Artiodactyla</taxon>
        <taxon>Whippomorpha</taxon>
        <taxon>Cetacea</taxon>
        <taxon>Mysticeti</taxon>
        <taxon>Eschrichtiidae</taxon>
        <taxon>Eschrichtius</taxon>
    </lineage>
</organism>